<feature type="signal peptide" evidence="14">
    <location>
        <begin position="1"/>
        <end position="43"/>
    </location>
</feature>
<dbReference type="Gene3D" id="2.170.130.10">
    <property type="entry name" value="TonB-dependent receptor, plug domain"/>
    <property type="match status" value="1"/>
</dbReference>
<keyword evidence="8 10" id="KW-0472">Membrane</keyword>
<feature type="region of interest" description="Disordered" evidence="13">
    <location>
        <begin position="111"/>
        <end position="169"/>
    </location>
</feature>
<evidence type="ECO:0000256" key="5">
    <source>
        <dbReference type="ARBA" id="ARBA00022729"/>
    </source>
</evidence>
<evidence type="ECO:0000256" key="8">
    <source>
        <dbReference type="ARBA" id="ARBA00023136"/>
    </source>
</evidence>
<dbReference type="AlphaFoldDB" id="A0A2V4UJ97"/>
<accession>A0A2V4UJ97</accession>
<evidence type="ECO:0000256" key="1">
    <source>
        <dbReference type="ARBA" id="ARBA00004571"/>
    </source>
</evidence>
<comment type="subcellular location">
    <subcellularLocation>
        <location evidence="1 10">Cell outer membrane</location>
        <topology evidence="1 10">Multi-pass membrane protein</topology>
    </subcellularLocation>
</comment>
<dbReference type="SUPFAM" id="SSF56935">
    <property type="entry name" value="Porins"/>
    <property type="match status" value="1"/>
</dbReference>
<evidence type="ECO:0000256" key="9">
    <source>
        <dbReference type="ARBA" id="ARBA00023237"/>
    </source>
</evidence>
<organism evidence="17 18">
    <name type="scientific">Psychrobacter fozii</name>
    <dbReference type="NCBI Taxonomy" id="198480"/>
    <lineage>
        <taxon>Bacteria</taxon>
        <taxon>Pseudomonadati</taxon>
        <taxon>Pseudomonadota</taxon>
        <taxon>Gammaproteobacteria</taxon>
        <taxon>Moraxellales</taxon>
        <taxon>Moraxellaceae</taxon>
        <taxon>Psychrobacter</taxon>
    </lineage>
</organism>
<dbReference type="GO" id="GO:0009279">
    <property type="term" value="C:cell outer membrane"/>
    <property type="evidence" value="ECO:0007669"/>
    <property type="project" value="UniProtKB-SubCell"/>
</dbReference>
<evidence type="ECO:0000256" key="4">
    <source>
        <dbReference type="ARBA" id="ARBA00022692"/>
    </source>
</evidence>
<keyword evidence="7 11" id="KW-0798">TonB box</keyword>
<proteinExistence type="inferred from homology"/>
<dbReference type="InterPro" id="IPR000531">
    <property type="entry name" value="Beta-barrel_TonB"/>
</dbReference>
<evidence type="ECO:0000256" key="11">
    <source>
        <dbReference type="PROSITE-ProRule" id="PRU10143"/>
    </source>
</evidence>
<dbReference type="Proteomes" id="UP000247746">
    <property type="component" value="Unassembled WGS sequence"/>
</dbReference>
<dbReference type="Pfam" id="PF00593">
    <property type="entry name" value="TonB_dep_Rec_b-barrel"/>
    <property type="match status" value="1"/>
</dbReference>
<name>A0A2V4UJ97_9GAMM</name>
<evidence type="ECO:0000313" key="17">
    <source>
        <dbReference type="EMBL" id="PYE38929.1"/>
    </source>
</evidence>
<dbReference type="InterPro" id="IPR037066">
    <property type="entry name" value="Plug_dom_sf"/>
</dbReference>
<keyword evidence="6" id="KW-0406">Ion transport</keyword>
<dbReference type="GO" id="GO:0044718">
    <property type="term" value="P:siderophore transmembrane transport"/>
    <property type="evidence" value="ECO:0007669"/>
    <property type="project" value="TreeGrafter"/>
</dbReference>
<gene>
    <name evidence="17" type="ORF">DFP82_10583</name>
</gene>
<keyword evidence="9 10" id="KW-0998">Cell outer membrane</keyword>
<dbReference type="GO" id="GO:0015344">
    <property type="term" value="F:siderophore uptake transmembrane transporter activity"/>
    <property type="evidence" value="ECO:0007669"/>
    <property type="project" value="TreeGrafter"/>
</dbReference>
<dbReference type="InterPro" id="IPR058134">
    <property type="entry name" value="PirA/FepA/PfeA"/>
</dbReference>
<evidence type="ECO:0000313" key="18">
    <source>
        <dbReference type="Proteomes" id="UP000247746"/>
    </source>
</evidence>
<dbReference type="PROSITE" id="PS52016">
    <property type="entry name" value="TONB_DEPENDENT_REC_3"/>
    <property type="match status" value="1"/>
</dbReference>
<dbReference type="RefSeq" id="WP_110923178.1">
    <property type="nucleotide sequence ID" value="NZ_QJSU01000005.1"/>
</dbReference>
<keyword evidence="2 10" id="KW-0813">Transport</keyword>
<dbReference type="InterPro" id="IPR010916">
    <property type="entry name" value="TonB_box_CS"/>
</dbReference>
<dbReference type="InterPro" id="IPR036942">
    <property type="entry name" value="Beta-barrel_TonB_sf"/>
</dbReference>
<dbReference type="InterPro" id="IPR012910">
    <property type="entry name" value="Plug_dom"/>
</dbReference>
<evidence type="ECO:0000256" key="7">
    <source>
        <dbReference type="ARBA" id="ARBA00023077"/>
    </source>
</evidence>
<keyword evidence="3 10" id="KW-1134">Transmembrane beta strand</keyword>
<evidence type="ECO:0000256" key="6">
    <source>
        <dbReference type="ARBA" id="ARBA00023065"/>
    </source>
</evidence>
<feature type="domain" description="TonB-dependent receptor-like beta-barrel" evidence="15">
    <location>
        <begin position="298"/>
        <end position="731"/>
    </location>
</feature>
<dbReference type="InterPro" id="IPR039426">
    <property type="entry name" value="TonB-dep_rcpt-like"/>
</dbReference>
<evidence type="ECO:0000256" key="12">
    <source>
        <dbReference type="RuleBase" id="RU003357"/>
    </source>
</evidence>
<keyword evidence="18" id="KW-1185">Reference proteome</keyword>
<reference evidence="17 18" key="1">
    <citation type="submission" date="2018-06" db="EMBL/GenBank/DDBJ databases">
        <title>Genomic Encyclopedia of Type Strains, Phase III (KMG-III): the genomes of soil and plant-associated and newly described type strains.</title>
        <authorList>
            <person name="Whitman W."/>
        </authorList>
    </citation>
    <scope>NUCLEOTIDE SEQUENCE [LARGE SCALE GENOMIC DNA]</scope>
    <source>
        <strain evidence="17 18">CECT 5889</strain>
    </source>
</reference>
<dbReference type="PROSITE" id="PS00430">
    <property type="entry name" value="TONB_DEPENDENT_REC_1"/>
    <property type="match status" value="1"/>
</dbReference>
<comment type="caution">
    <text evidence="17">The sequence shown here is derived from an EMBL/GenBank/DDBJ whole genome shotgun (WGS) entry which is preliminary data.</text>
</comment>
<keyword evidence="5 14" id="KW-0732">Signal</keyword>
<keyword evidence="4 10" id="KW-0812">Transmembrane</keyword>
<evidence type="ECO:0000256" key="10">
    <source>
        <dbReference type="PROSITE-ProRule" id="PRU01360"/>
    </source>
</evidence>
<dbReference type="OrthoDB" id="9764669at2"/>
<dbReference type="NCBIfam" id="NF010048">
    <property type="entry name" value="PRK13524.1"/>
    <property type="match status" value="1"/>
</dbReference>
<feature type="domain" description="TonB-dependent receptor plug" evidence="16">
    <location>
        <begin position="78"/>
        <end position="196"/>
    </location>
</feature>
<feature type="compositionally biased region" description="Polar residues" evidence="13">
    <location>
        <begin position="112"/>
        <end position="126"/>
    </location>
</feature>
<dbReference type="Gene3D" id="2.40.170.20">
    <property type="entry name" value="TonB-dependent receptor, beta-barrel domain"/>
    <property type="match status" value="1"/>
</dbReference>
<feature type="short sequence motif" description="TonB box" evidence="11">
    <location>
        <begin position="67"/>
        <end position="73"/>
    </location>
</feature>
<feature type="chain" id="PRO_5016064066" evidence="14">
    <location>
        <begin position="44"/>
        <end position="765"/>
    </location>
</feature>
<evidence type="ECO:0000259" key="16">
    <source>
        <dbReference type="Pfam" id="PF07715"/>
    </source>
</evidence>
<dbReference type="CDD" id="cd01347">
    <property type="entry name" value="ligand_gated_channel"/>
    <property type="match status" value="1"/>
</dbReference>
<evidence type="ECO:0000256" key="3">
    <source>
        <dbReference type="ARBA" id="ARBA00022452"/>
    </source>
</evidence>
<dbReference type="Pfam" id="PF07715">
    <property type="entry name" value="Plug"/>
    <property type="match status" value="1"/>
</dbReference>
<protein>
    <submittedName>
        <fullName evidence="17">Ferric enterobactin receptor</fullName>
    </submittedName>
</protein>
<dbReference type="NCBIfam" id="NF010051">
    <property type="entry name" value="PRK13528.1"/>
    <property type="match status" value="1"/>
</dbReference>
<evidence type="ECO:0000259" key="15">
    <source>
        <dbReference type="Pfam" id="PF00593"/>
    </source>
</evidence>
<comment type="similarity">
    <text evidence="10 12">Belongs to the TonB-dependent receptor family.</text>
</comment>
<dbReference type="PANTHER" id="PTHR30069:SF53">
    <property type="entry name" value="COLICIN I RECEPTOR-RELATED"/>
    <property type="match status" value="1"/>
</dbReference>
<keyword evidence="17" id="KW-0675">Receptor</keyword>
<dbReference type="PANTHER" id="PTHR30069">
    <property type="entry name" value="TONB-DEPENDENT OUTER MEMBRANE RECEPTOR"/>
    <property type="match status" value="1"/>
</dbReference>
<evidence type="ECO:0000256" key="14">
    <source>
        <dbReference type="SAM" id="SignalP"/>
    </source>
</evidence>
<evidence type="ECO:0000256" key="2">
    <source>
        <dbReference type="ARBA" id="ARBA00022448"/>
    </source>
</evidence>
<evidence type="ECO:0000256" key="13">
    <source>
        <dbReference type="SAM" id="MobiDB-lite"/>
    </source>
</evidence>
<sequence length="765" mass="83301">MLNQSGRSDHSYPTSPKNSQRLATGKVLLSIAVASILSSTAVAAESDEMVTQAASEQEAVPTATLDTIVVRAAREELEQAAGLSIISEEAIEKASLSNDISEIVRKMPGVNLSGSSTSGQRGNQRQIDLRGMGPNNTLILIDGRPVTSRNSSRPSRGGEQDTRGDSQWVPPSAIESIEVLRGPAAARYGSGSMGGVVNIITKRPTETEFSVSGHYEAPESDLEGSSWRTNVNMAGALTDKLSSRTTLGYHDSEADDPSINAAEALDDSVAAGTEGVENIDARQVFEYAMDAMNTVGFEVNYSRQENRWAGDSLFQSVNQNLLDELEGETTSKMQRYGAAITHRGEYDDASSNSFIEYTRTVNERLGEGSAGGGEGQIQIPDDGEEFEWTEATYDTLNAKSEWDIYFDRHTLTAGAEFRGEKLDNPVVSDLAFADGFDFGDVETDPDKRDPTSDAYLIGAYLEDNYEITPDWYITPGLRFDYHSEAGSNWSPSINSTWHFSPDWSVKGGVSRAFKAPSLYQLDPNYIYYTGGNGCPSWVPEEEQGCHVLGNPDLENETSWNKELTFTYDDGTGLNAGLTYYHNAYDNRIGAGVDRVALDTATGRSIFVWENQGEAVIEGLEGFVKVPVTDTVSWSSNITGILRSERKDNGEPLSLIPKFTVNTGVDWDITPRWNANADVSYYGTIEAPTISATTGDDSDDPLLDREPYAIANVSTRYDLTKDITVGAGVKNLFDTGVYREGTATNAGARTFNEPGRTYVFDVSVDF</sequence>
<dbReference type="EMBL" id="QJSU01000005">
    <property type="protein sequence ID" value="PYE38929.1"/>
    <property type="molecule type" value="Genomic_DNA"/>
</dbReference>